<dbReference type="AlphaFoldDB" id="A0A9W8JZI3"/>
<reference evidence="3" key="1">
    <citation type="submission" date="2022-07" db="EMBL/GenBank/DDBJ databases">
        <title>Genome Sequence of Agrocybe chaxingu.</title>
        <authorList>
            <person name="Buettner E."/>
        </authorList>
    </citation>
    <scope>NUCLEOTIDE SEQUENCE</scope>
    <source>
        <strain evidence="3">MP-N11</strain>
    </source>
</reference>
<evidence type="ECO:0000313" key="3">
    <source>
        <dbReference type="EMBL" id="KAJ3505823.1"/>
    </source>
</evidence>
<feature type="region of interest" description="Disordered" evidence="1">
    <location>
        <begin position="1"/>
        <end position="49"/>
    </location>
</feature>
<accession>A0A9W8JZI3</accession>
<dbReference type="InterPro" id="IPR011009">
    <property type="entry name" value="Kinase-like_dom_sf"/>
</dbReference>
<dbReference type="PANTHER" id="PTHR38248:SF2">
    <property type="entry name" value="FUNK1 11"/>
    <property type="match status" value="1"/>
</dbReference>
<sequence length="815" mass="90720">MAASLGMSSSSSHSTSSASTSTSNTSVSENTTSGSSTDSTMGTPNKANCASMNVSHMSEMKKELKIELKGHVYAPISVTDFVKNVWGLDATILETILKAQWTLKEDAMKRYEDVYLDITCTQPEPKLHQPFREISIALLQDICTALGLNYSVAVKDDFWDGNGSKYIHSRFKNSRRKPDLLRGWTPFLEVAIQWAEAKSALEFKLTMARRRAARIAKGLEAPEPKTPEKKKKKNLPSIPEEGDDSNADASASVVSKSRRTRASSHRSGKASATNSNASHSSAIQSSSTTQSNSTAGSTSTAQSQSTVVNSSTSSKRTISQVDGASESSESKRAKVLVTGDELQLASYALECLGDSSRHFTTGISVDGTTMTLWCYDRSAVIRTVEFDFSSVEDKGPQLLAASLFALSQANMKQAGFDPFIHEFVKPTDGQPVLESHIVPLDRPKLESGNPSFCFRFTKVTVQAGKVSTQEIIFLVTGVLSTYRAIIGRGTYVAGGMIVQIGTALSDILYIIKLSWQYAIRQEEAELIKRVRGRLPDYWQQFLPEVHFNALYSSEELGLPRSQLKELLSMPEEGEEPIQDRGLNVLVSRLYRNIINASSIEEFKTIFLDCLECHYHTYTTGRVLHRDISENNLMFAHPKDFGKSTTSIIRGILNDFDLASEVDDDGFVPRTNAHHRTGTQPFMAKDLLLPPHKSSTPPIHCYRHDLESFFYFLIWACTQYTFKTDKKGSRRGPIPHCLKKWDKKETAYMAKTTFYLDHGFRIVGDAILPHFEGVWKEWVTPLYHKVFRPALVFPPTEGDPGYQEYDFVTCNGIVTF</sequence>
<evidence type="ECO:0000313" key="4">
    <source>
        <dbReference type="Proteomes" id="UP001148786"/>
    </source>
</evidence>
<dbReference type="PANTHER" id="PTHR38248">
    <property type="entry name" value="FUNK1 6"/>
    <property type="match status" value="1"/>
</dbReference>
<feature type="compositionally biased region" description="Low complexity" evidence="1">
    <location>
        <begin position="270"/>
        <end position="314"/>
    </location>
</feature>
<feature type="compositionally biased region" description="Low complexity" evidence="1">
    <location>
        <begin position="8"/>
        <end position="43"/>
    </location>
</feature>
<feature type="compositionally biased region" description="Polar residues" evidence="1">
    <location>
        <begin position="315"/>
        <end position="327"/>
    </location>
</feature>
<comment type="caution">
    <text evidence="3">The sequence shown here is derived from an EMBL/GenBank/DDBJ whole genome shotgun (WGS) entry which is preliminary data.</text>
</comment>
<dbReference type="InterPro" id="IPR000719">
    <property type="entry name" value="Prot_kinase_dom"/>
</dbReference>
<feature type="compositionally biased region" description="Basic residues" evidence="1">
    <location>
        <begin position="256"/>
        <end position="268"/>
    </location>
</feature>
<dbReference type="InterPro" id="IPR040976">
    <property type="entry name" value="Pkinase_fungal"/>
</dbReference>
<protein>
    <recommendedName>
        <fullName evidence="2">Protein kinase domain-containing protein</fullName>
    </recommendedName>
</protein>
<gene>
    <name evidence="3" type="ORF">NLJ89_g7215</name>
</gene>
<keyword evidence="4" id="KW-1185">Reference proteome</keyword>
<dbReference type="SUPFAM" id="SSF56112">
    <property type="entry name" value="Protein kinase-like (PK-like)"/>
    <property type="match status" value="1"/>
</dbReference>
<dbReference type="EMBL" id="JANKHO010000838">
    <property type="protein sequence ID" value="KAJ3505823.1"/>
    <property type="molecule type" value="Genomic_DNA"/>
</dbReference>
<dbReference type="OrthoDB" id="5569250at2759"/>
<feature type="domain" description="Protein kinase" evidence="2">
    <location>
        <begin position="480"/>
        <end position="815"/>
    </location>
</feature>
<dbReference type="Pfam" id="PF17667">
    <property type="entry name" value="Pkinase_fungal"/>
    <property type="match status" value="2"/>
</dbReference>
<dbReference type="Gene3D" id="1.10.510.10">
    <property type="entry name" value="Transferase(Phosphotransferase) domain 1"/>
    <property type="match status" value="1"/>
</dbReference>
<dbReference type="PROSITE" id="PS50011">
    <property type="entry name" value="PROTEIN_KINASE_DOM"/>
    <property type="match status" value="1"/>
</dbReference>
<proteinExistence type="predicted"/>
<dbReference type="GO" id="GO:0005524">
    <property type="term" value="F:ATP binding"/>
    <property type="evidence" value="ECO:0007669"/>
    <property type="project" value="InterPro"/>
</dbReference>
<evidence type="ECO:0000256" key="1">
    <source>
        <dbReference type="SAM" id="MobiDB-lite"/>
    </source>
</evidence>
<feature type="region of interest" description="Disordered" evidence="1">
    <location>
        <begin position="216"/>
        <end position="333"/>
    </location>
</feature>
<organism evidence="3 4">
    <name type="scientific">Agrocybe chaxingu</name>
    <dbReference type="NCBI Taxonomy" id="84603"/>
    <lineage>
        <taxon>Eukaryota</taxon>
        <taxon>Fungi</taxon>
        <taxon>Dikarya</taxon>
        <taxon>Basidiomycota</taxon>
        <taxon>Agaricomycotina</taxon>
        <taxon>Agaricomycetes</taxon>
        <taxon>Agaricomycetidae</taxon>
        <taxon>Agaricales</taxon>
        <taxon>Agaricineae</taxon>
        <taxon>Strophariaceae</taxon>
        <taxon>Agrocybe</taxon>
    </lineage>
</organism>
<evidence type="ECO:0000259" key="2">
    <source>
        <dbReference type="PROSITE" id="PS50011"/>
    </source>
</evidence>
<dbReference type="GO" id="GO:0004672">
    <property type="term" value="F:protein kinase activity"/>
    <property type="evidence" value="ECO:0007669"/>
    <property type="project" value="InterPro"/>
</dbReference>
<name>A0A9W8JZI3_9AGAR</name>
<dbReference type="Proteomes" id="UP001148786">
    <property type="component" value="Unassembled WGS sequence"/>
</dbReference>